<accession>A0ABV8USW2</accession>
<dbReference type="InterPro" id="IPR007421">
    <property type="entry name" value="Schlafen_AlbA_2_dom"/>
</dbReference>
<keyword evidence="5" id="KW-1185">Reference proteome</keyword>
<dbReference type="Pfam" id="PF21247">
    <property type="entry name" value="Fic-like_C"/>
    <property type="match status" value="1"/>
</dbReference>
<dbReference type="Gene3D" id="3.30.565.60">
    <property type="match status" value="1"/>
</dbReference>
<dbReference type="InterPro" id="IPR038475">
    <property type="entry name" value="RecG_C_sf"/>
</dbReference>
<dbReference type="InterPro" id="IPR049514">
    <property type="entry name" value="Fic-like_C"/>
</dbReference>
<dbReference type="RefSeq" id="WP_378140437.1">
    <property type="nucleotide sequence ID" value="NZ_JBHSEF010000010.1"/>
</dbReference>
<dbReference type="Gene3D" id="3.30.950.30">
    <property type="entry name" value="Schlafen, AAA domain"/>
    <property type="match status" value="1"/>
</dbReference>
<dbReference type="InterPro" id="IPR038461">
    <property type="entry name" value="Schlafen_AlbA_2_dom_sf"/>
</dbReference>
<feature type="region of interest" description="Disordered" evidence="1">
    <location>
        <begin position="392"/>
        <end position="412"/>
    </location>
</feature>
<organism evidence="4 5">
    <name type="scientific">Chryseomicrobium palamuruense</name>
    <dbReference type="NCBI Taxonomy" id="682973"/>
    <lineage>
        <taxon>Bacteria</taxon>
        <taxon>Bacillati</taxon>
        <taxon>Bacillota</taxon>
        <taxon>Bacilli</taxon>
        <taxon>Bacillales</taxon>
        <taxon>Caryophanaceae</taxon>
        <taxon>Chryseomicrobium</taxon>
    </lineage>
</organism>
<evidence type="ECO:0000313" key="5">
    <source>
        <dbReference type="Proteomes" id="UP001595733"/>
    </source>
</evidence>
<dbReference type="Proteomes" id="UP001595733">
    <property type="component" value="Unassembled WGS sequence"/>
</dbReference>
<evidence type="ECO:0000259" key="3">
    <source>
        <dbReference type="Pfam" id="PF21247"/>
    </source>
</evidence>
<reference evidence="5" key="1">
    <citation type="journal article" date="2019" name="Int. J. Syst. Evol. Microbiol.">
        <title>The Global Catalogue of Microorganisms (GCM) 10K type strain sequencing project: providing services to taxonomists for standard genome sequencing and annotation.</title>
        <authorList>
            <consortium name="The Broad Institute Genomics Platform"/>
            <consortium name="The Broad Institute Genome Sequencing Center for Infectious Disease"/>
            <person name="Wu L."/>
            <person name="Ma J."/>
        </authorList>
    </citation>
    <scope>NUCLEOTIDE SEQUENCE [LARGE SCALE GENOMIC DNA]</scope>
    <source>
        <strain evidence="5">CCUG 50353</strain>
    </source>
</reference>
<name>A0ABV8USW2_9BACL</name>
<evidence type="ECO:0000256" key="1">
    <source>
        <dbReference type="SAM" id="MobiDB-lite"/>
    </source>
</evidence>
<dbReference type="PANTHER" id="PTHR30595">
    <property type="entry name" value="GLPR-RELATED TRANSCRIPTIONAL REPRESSOR"/>
    <property type="match status" value="1"/>
</dbReference>
<evidence type="ECO:0000313" key="4">
    <source>
        <dbReference type="EMBL" id="MFC4354224.1"/>
    </source>
</evidence>
<dbReference type="EMBL" id="JBHSEF010000010">
    <property type="protein sequence ID" value="MFC4354224.1"/>
    <property type="molecule type" value="Genomic_DNA"/>
</dbReference>
<dbReference type="PANTHER" id="PTHR30595:SF6">
    <property type="entry name" value="SCHLAFEN ALBA-2 DOMAIN-CONTAINING PROTEIN"/>
    <property type="match status" value="1"/>
</dbReference>
<protein>
    <submittedName>
        <fullName evidence="4">RNA-binding domain-containing protein</fullName>
    </submittedName>
</protein>
<feature type="domain" description="Filamentation induced by cAMP protein Fic-like C-terminal" evidence="3">
    <location>
        <begin position="430"/>
        <end position="478"/>
    </location>
</feature>
<evidence type="ECO:0000259" key="2">
    <source>
        <dbReference type="Pfam" id="PF04326"/>
    </source>
</evidence>
<gene>
    <name evidence="4" type="ORF">ACFO0S_03945</name>
</gene>
<sequence length="486" mass="56054">MDAHQLKQLIRKGEGQTVEFKEAHTKLNRDVFETVCAFLNRFGGHLVLGVRDDYQIVGISPDHKEKIRKEFTSLMNNPDKLSPMFYLSIEEFILEEKTVFYIYVPESSQVHRCNGKIYERNEDGDFNITDQTTQVAALYARKLHTYSENRIFPFADLDDLEHALFQKVRNLVAFQRPDHPWLQMSEMDILKSAGLYLKDVTSGKEGVTLAGILLFGKEQTILSALPHYKTDAILRRKNIDRYDDRDDIRVNLLDSYERLMGFIRKHLNDSFYLEGDQRINVRDKIFREIVSNLLVHREYSHPFPAKLVIEKDRVYAENSNKPHQLGTIDPYDFSPYPKNPTIAKFFNEIGRVDELGSGVRNTTKYTKIYSGATPLFIEGDIFQTIIPLTSSGEVSGEDSGEDSGEAKETTSGYLATLNPSQVRVMEFCHTPRTRQEIQTHLAITSSRYVREQILRPLIEKQLLLMTLPDKPTSPKQTYYTHPTLVK</sequence>
<feature type="domain" description="Schlafen AlbA-2" evidence="2">
    <location>
        <begin position="14"/>
        <end position="125"/>
    </location>
</feature>
<dbReference type="Pfam" id="PF04326">
    <property type="entry name" value="SLFN_AlbA_2"/>
    <property type="match status" value="1"/>
</dbReference>
<comment type="caution">
    <text evidence="4">The sequence shown here is derived from an EMBL/GenBank/DDBJ whole genome shotgun (WGS) entry which is preliminary data.</text>
</comment>
<proteinExistence type="predicted"/>